<gene>
    <name evidence="1" type="ORF">SAMN04488096_10717</name>
</gene>
<protein>
    <recommendedName>
        <fullName evidence="3">MORN repeat variant</fullName>
    </recommendedName>
</protein>
<dbReference type="EMBL" id="FQYY01000007">
    <property type="protein sequence ID" value="SHJ02596.1"/>
    <property type="molecule type" value="Genomic_DNA"/>
</dbReference>
<sequence>MKNLILLIVLMQFGKGFSQKEPPIPTIWISPIDIYIKTEAGIKTYYKKRNKKKLNSKYAIFLERTIPTDTPIKDYYEYIVEEGIFKHGYKLGLWKTTYENKLVKTENYNNGLMVGHYRVFNTNGDVLYKTTFGPQGNGKYKDYYYTTGTLKEEGNYENGKKQDEWCRFDEKGDLVETLHYNEGMPKKE</sequence>
<name>A0A1M6FY23_9FLAO</name>
<dbReference type="Proteomes" id="UP000184225">
    <property type="component" value="Unassembled WGS sequence"/>
</dbReference>
<evidence type="ECO:0000313" key="1">
    <source>
        <dbReference type="EMBL" id="SHJ02596.1"/>
    </source>
</evidence>
<dbReference type="OrthoDB" id="7342920at2"/>
<dbReference type="STRING" id="579105.SAMN04488096_10717"/>
<dbReference type="AlphaFoldDB" id="A0A1M6FY23"/>
<proteinExistence type="predicted"/>
<evidence type="ECO:0008006" key="3">
    <source>
        <dbReference type="Google" id="ProtNLM"/>
    </source>
</evidence>
<keyword evidence="2" id="KW-1185">Reference proteome</keyword>
<evidence type="ECO:0000313" key="2">
    <source>
        <dbReference type="Proteomes" id="UP000184225"/>
    </source>
</evidence>
<accession>A0A1M6FY23</accession>
<dbReference type="RefSeq" id="WP_073151843.1">
    <property type="nucleotide sequence ID" value="NZ_FQYY01000007.1"/>
</dbReference>
<reference evidence="1 2" key="1">
    <citation type="submission" date="2016-11" db="EMBL/GenBank/DDBJ databases">
        <authorList>
            <person name="Jaros S."/>
            <person name="Januszkiewicz K."/>
            <person name="Wedrychowicz H."/>
        </authorList>
    </citation>
    <scope>NUCLEOTIDE SEQUENCE [LARGE SCALE GENOMIC DNA]</scope>
    <source>
        <strain evidence="1 2">DSM 21425</strain>
    </source>
</reference>
<organism evidence="1 2">
    <name type="scientific">Mesonia phycicola</name>
    <dbReference type="NCBI Taxonomy" id="579105"/>
    <lineage>
        <taxon>Bacteria</taxon>
        <taxon>Pseudomonadati</taxon>
        <taxon>Bacteroidota</taxon>
        <taxon>Flavobacteriia</taxon>
        <taxon>Flavobacteriales</taxon>
        <taxon>Flavobacteriaceae</taxon>
        <taxon>Mesonia</taxon>
    </lineage>
</organism>
<dbReference type="Gene3D" id="3.90.930.1">
    <property type="match status" value="1"/>
</dbReference>
<dbReference type="SUPFAM" id="SSF82185">
    <property type="entry name" value="Histone H3 K4-specific methyltransferase SET7/9 N-terminal domain"/>
    <property type="match status" value="1"/>
</dbReference>